<dbReference type="InterPro" id="IPR043131">
    <property type="entry name" value="BCAT-like_N"/>
</dbReference>
<name>G6XJD5_9PROT</name>
<reference evidence="3 4" key="1">
    <citation type="submission" date="2011-10" db="EMBL/GenBank/DDBJ databases">
        <title>Genome sequence of Gluconobacter morbifer G707, isolated from Drosophila gut.</title>
        <authorList>
            <person name="Lee W.-J."/>
            <person name="Kim E.-K."/>
        </authorList>
    </citation>
    <scope>NUCLEOTIDE SEQUENCE [LARGE SCALE GENOMIC DNA]</scope>
    <source>
        <strain evidence="3 4">G707</strain>
    </source>
</reference>
<dbReference type="GO" id="GO:0005829">
    <property type="term" value="C:cytosol"/>
    <property type="evidence" value="ECO:0007669"/>
    <property type="project" value="TreeGrafter"/>
</dbReference>
<dbReference type="InterPro" id="IPR043132">
    <property type="entry name" value="BCAT-like_C"/>
</dbReference>
<sequence>MTSPIWLNGQILNPDDARISPMDRGFQLGDGLFETIRVSEGALPHYDRHLARLEKGCAVLMFLPPDLPALRQAALDLLAATDLREGVLRLTVTRGPGTRGILPPVTPRPTVLLQTATGRPAPPSVRLGISRYRREGDSPLGCVKSLAYLPAIMARMEAVAAGWEDALLLGTTGAIAETTAANLLYRQKGALFTPPLKDGPLPGTSRARLLECGFCHEKSIRPEELSDVTEMWLVNALSLIPVRAIEERAFSLCPEEDQRLRRFLFGG</sequence>
<evidence type="ECO:0000256" key="2">
    <source>
        <dbReference type="ARBA" id="ARBA00014472"/>
    </source>
</evidence>
<organism evidence="3 4">
    <name type="scientific">Gluconobacter morbifer G707</name>
    <dbReference type="NCBI Taxonomy" id="1088869"/>
    <lineage>
        <taxon>Bacteria</taxon>
        <taxon>Pseudomonadati</taxon>
        <taxon>Pseudomonadota</taxon>
        <taxon>Alphaproteobacteria</taxon>
        <taxon>Acetobacterales</taxon>
        <taxon>Acetobacteraceae</taxon>
        <taxon>Gluconobacter</taxon>
    </lineage>
</organism>
<dbReference type="RefSeq" id="WP_008851954.1">
    <property type="nucleotide sequence ID" value="NZ_AGQV01000005.1"/>
</dbReference>
<dbReference type="GO" id="GO:0008696">
    <property type="term" value="F:4-amino-4-deoxychorismate lyase activity"/>
    <property type="evidence" value="ECO:0007669"/>
    <property type="project" value="TreeGrafter"/>
</dbReference>
<dbReference type="AlphaFoldDB" id="G6XJD5"/>
<dbReference type="InterPro" id="IPR036038">
    <property type="entry name" value="Aminotransferase-like"/>
</dbReference>
<dbReference type="PANTHER" id="PTHR42743:SF2">
    <property type="entry name" value="AMINODEOXYCHORISMATE LYASE"/>
    <property type="match status" value="1"/>
</dbReference>
<dbReference type="Gene3D" id="3.20.10.10">
    <property type="entry name" value="D-amino Acid Aminotransferase, subunit A, domain 2"/>
    <property type="match status" value="1"/>
</dbReference>
<protein>
    <recommendedName>
        <fullName evidence="2">Probable branched-chain-amino-acid aminotransferase</fullName>
    </recommendedName>
</protein>
<dbReference type="Pfam" id="PF01063">
    <property type="entry name" value="Aminotran_4"/>
    <property type="match status" value="1"/>
</dbReference>
<dbReference type="STRING" id="1088869.GMO_18070"/>
<dbReference type="OrthoDB" id="9805628at2"/>
<dbReference type="PANTHER" id="PTHR42743">
    <property type="entry name" value="AMINO-ACID AMINOTRANSFERASE"/>
    <property type="match status" value="1"/>
</dbReference>
<evidence type="ECO:0000256" key="1">
    <source>
        <dbReference type="ARBA" id="ARBA00009320"/>
    </source>
</evidence>
<dbReference type="GO" id="GO:0008153">
    <property type="term" value="P:4-aminobenzoate biosynthetic process"/>
    <property type="evidence" value="ECO:0007669"/>
    <property type="project" value="TreeGrafter"/>
</dbReference>
<dbReference type="InterPro" id="IPR001544">
    <property type="entry name" value="Aminotrans_IV"/>
</dbReference>
<proteinExistence type="inferred from homology"/>
<dbReference type="SUPFAM" id="SSF56752">
    <property type="entry name" value="D-aminoacid aminotransferase-like PLP-dependent enzymes"/>
    <property type="match status" value="1"/>
</dbReference>
<accession>G6XJD5</accession>
<comment type="caution">
    <text evidence="3">The sequence shown here is derived from an EMBL/GenBank/DDBJ whole genome shotgun (WGS) entry which is preliminary data.</text>
</comment>
<gene>
    <name evidence="3" type="ORF">GMO_18070</name>
</gene>
<evidence type="ECO:0000313" key="3">
    <source>
        <dbReference type="EMBL" id="EHH68040.1"/>
    </source>
</evidence>
<dbReference type="PATRIC" id="fig|1088869.3.peg.1802"/>
<dbReference type="EMBL" id="AGQV01000005">
    <property type="protein sequence ID" value="EHH68040.1"/>
    <property type="molecule type" value="Genomic_DNA"/>
</dbReference>
<evidence type="ECO:0000313" key="4">
    <source>
        <dbReference type="Proteomes" id="UP000004949"/>
    </source>
</evidence>
<dbReference type="eggNOG" id="COG0115">
    <property type="taxonomic scope" value="Bacteria"/>
</dbReference>
<keyword evidence="4" id="KW-1185">Reference proteome</keyword>
<comment type="similarity">
    <text evidence="1">Belongs to the class-IV pyridoxal-phosphate-dependent aminotransferase family.</text>
</comment>
<dbReference type="Proteomes" id="UP000004949">
    <property type="component" value="Unassembled WGS sequence"/>
</dbReference>
<dbReference type="Gene3D" id="3.30.470.10">
    <property type="match status" value="1"/>
</dbReference>
<dbReference type="InterPro" id="IPR050571">
    <property type="entry name" value="Class-IV_PLP-Dep_Aminotrnsfr"/>
</dbReference>